<dbReference type="CDD" id="cd03426">
    <property type="entry name" value="NUDIX_CoAse_Nudt7"/>
    <property type="match status" value="1"/>
</dbReference>
<dbReference type="InterPro" id="IPR015797">
    <property type="entry name" value="NUDIX_hydrolase-like_dom_sf"/>
</dbReference>
<dbReference type="GO" id="GO:0046872">
    <property type="term" value="F:metal ion binding"/>
    <property type="evidence" value="ECO:0007669"/>
    <property type="project" value="UniProtKB-KW"/>
</dbReference>
<dbReference type="EMBL" id="LR899013">
    <property type="protein sequence ID" value="CAD7089836.1"/>
    <property type="molecule type" value="Genomic_DNA"/>
</dbReference>
<keyword evidence="5" id="KW-0460">Magnesium</keyword>
<evidence type="ECO:0000256" key="4">
    <source>
        <dbReference type="ARBA" id="ARBA00022801"/>
    </source>
</evidence>
<dbReference type="FunCoup" id="A0A7R8Z1I3">
    <property type="interactions" value="176"/>
</dbReference>
<sequence>MLYHCAKLCRTVQCRYWHQTRVASKLSAAEILSAERFNKCIECTRVSPAISMQWGKTGVEAAVLVPVCTDEKGEVSLLYTRRSGKLSRHVRQVSFPGGIKDPTDASYEDCALRETEEEIGLPRSRVKICGIGKLLHPPRGAAIMPVFGIIENFSTSELTINPDEVDEAFTLPLSKLSSEAHRYHTQFRDGYSAPVFLVGTNKVWGITGVITHNFLSCLLPDIYSRKIPYVKSYRTA</sequence>
<dbReference type="Gene3D" id="3.90.79.10">
    <property type="entry name" value="Nucleoside Triphosphate Pyrophosphohydrolase"/>
    <property type="match status" value="1"/>
</dbReference>
<keyword evidence="9" id="KW-1185">Reference proteome</keyword>
<keyword evidence="4" id="KW-0378">Hydrolase</keyword>
<name>A0A7R8Z1I3_HERIL</name>
<feature type="domain" description="Nudix hydrolase" evidence="7">
    <location>
        <begin position="58"/>
        <end position="198"/>
    </location>
</feature>
<dbReference type="AlphaFoldDB" id="A0A7R8Z1I3"/>
<dbReference type="InParanoid" id="A0A7R8Z1I3"/>
<dbReference type="SUPFAM" id="SSF55811">
    <property type="entry name" value="Nudix"/>
    <property type="match status" value="1"/>
</dbReference>
<dbReference type="PANTHER" id="PTHR12992:SF11">
    <property type="entry name" value="MITOCHONDRIAL COENZYME A DIPHOSPHATASE NUDT8"/>
    <property type="match status" value="1"/>
</dbReference>
<evidence type="ECO:0000313" key="9">
    <source>
        <dbReference type="Proteomes" id="UP000594454"/>
    </source>
</evidence>
<proteinExistence type="predicted"/>
<reference evidence="8 9" key="1">
    <citation type="submission" date="2020-11" db="EMBL/GenBank/DDBJ databases">
        <authorList>
            <person name="Wallbank WR R."/>
            <person name="Pardo Diaz C."/>
            <person name="Kozak K."/>
            <person name="Martin S."/>
            <person name="Jiggins C."/>
            <person name="Moest M."/>
            <person name="Warren A I."/>
            <person name="Generalovic N T."/>
            <person name="Byers J.R.P. K."/>
            <person name="Montejo-Kovacevich G."/>
            <person name="Yen C E."/>
        </authorList>
    </citation>
    <scope>NUCLEOTIDE SEQUENCE [LARGE SCALE GENOMIC DNA]</scope>
</reference>
<protein>
    <recommendedName>
        <fullName evidence="7">Nudix hydrolase domain-containing protein</fullName>
    </recommendedName>
</protein>
<evidence type="ECO:0000256" key="2">
    <source>
        <dbReference type="ARBA" id="ARBA00001946"/>
    </source>
</evidence>
<accession>A0A7R8Z1I3</accession>
<dbReference type="OMA" id="YYIWGAT"/>
<dbReference type="InterPro" id="IPR000086">
    <property type="entry name" value="NUDIX_hydrolase_dom"/>
</dbReference>
<evidence type="ECO:0000256" key="6">
    <source>
        <dbReference type="ARBA" id="ARBA00023211"/>
    </source>
</evidence>
<dbReference type="GO" id="GO:0010945">
    <property type="term" value="F:coenzyme A diphosphatase activity"/>
    <property type="evidence" value="ECO:0007669"/>
    <property type="project" value="InterPro"/>
</dbReference>
<evidence type="ECO:0000259" key="7">
    <source>
        <dbReference type="PROSITE" id="PS51462"/>
    </source>
</evidence>
<gene>
    <name evidence="8" type="ORF">HERILL_LOCUS12362</name>
</gene>
<comment type="cofactor">
    <cofactor evidence="1">
        <name>Mn(2+)</name>
        <dbReference type="ChEBI" id="CHEBI:29035"/>
    </cofactor>
</comment>
<dbReference type="InterPro" id="IPR045121">
    <property type="entry name" value="CoAse"/>
</dbReference>
<evidence type="ECO:0000256" key="1">
    <source>
        <dbReference type="ARBA" id="ARBA00001936"/>
    </source>
</evidence>
<keyword evidence="6" id="KW-0464">Manganese</keyword>
<dbReference type="PROSITE" id="PS51462">
    <property type="entry name" value="NUDIX"/>
    <property type="match status" value="1"/>
</dbReference>
<keyword evidence="3" id="KW-0479">Metal-binding</keyword>
<dbReference type="Proteomes" id="UP000594454">
    <property type="component" value="Chromosome 5"/>
</dbReference>
<organism evidence="8 9">
    <name type="scientific">Hermetia illucens</name>
    <name type="common">Black soldier fly</name>
    <dbReference type="NCBI Taxonomy" id="343691"/>
    <lineage>
        <taxon>Eukaryota</taxon>
        <taxon>Metazoa</taxon>
        <taxon>Ecdysozoa</taxon>
        <taxon>Arthropoda</taxon>
        <taxon>Hexapoda</taxon>
        <taxon>Insecta</taxon>
        <taxon>Pterygota</taxon>
        <taxon>Neoptera</taxon>
        <taxon>Endopterygota</taxon>
        <taxon>Diptera</taxon>
        <taxon>Brachycera</taxon>
        <taxon>Stratiomyomorpha</taxon>
        <taxon>Stratiomyidae</taxon>
        <taxon>Hermetiinae</taxon>
        <taxon>Hermetia</taxon>
    </lineage>
</organism>
<dbReference type="PANTHER" id="PTHR12992">
    <property type="entry name" value="NUDIX HYDROLASE"/>
    <property type="match status" value="1"/>
</dbReference>
<evidence type="ECO:0000313" key="8">
    <source>
        <dbReference type="EMBL" id="CAD7089836.1"/>
    </source>
</evidence>
<comment type="cofactor">
    <cofactor evidence="2">
        <name>Mg(2+)</name>
        <dbReference type="ChEBI" id="CHEBI:18420"/>
    </cofactor>
</comment>
<evidence type="ECO:0000256" key="5">
    <source>
        <dbReference type="ARBA" id="ARBA00022842"/>
    </source>
</evidence>
<dbReference type="OrthoDB" id="206213at2759"/>
<evidence type="ECO:0000256" key="3">
    <source>
        <dbReference type="ARBA" id="ARBA00022723"/>
    </source>
</evidence>
<dbReference type="Pfam" id="PF00293">
    <property type="entry name" value="NUDIX"/>
    <property type="match status" value="1"/>
</dbReference>